<gene>
    <name evidence="2" type="ORF">ERS852470_01641</name>
</gene>
<dbReference type="Proteomes" id="UP000095558">
    <property type="component" value="Unassembled WGS sequence"/>
</dbReference>
<dbReference type="EMBL" id="CYZV01000016">
    <property type="protein sequence ID" value="CUO17983.1"/>
    <property type="molecule type" value="Genomic_DNA"/>
</dbReference>
<protein>
    <submittedName>
        <fullName evidence="2">Uncharacterized protein</fullName>
    </submittedName>
</protein>
<keyword evidence="1" id="KW-0812">Transmembrane</keyword>
<keyword evidence="1" id="KW-0472">Membrane</keyword>
<dbReference type="GeneID" id="83012018"/>
<organism evidence="2 3">
    <name type="scientific">Clostridium disporicum</name>
    <dbReference type="NCBI Taxonomy" id="84024"/>
    <lineage>
        <taxon>Bacteria</taxon>
        <taxon>Bacillati</taxon>
        <taxon>Bacillota</taxon>
        <taxon>Clostridia</taxon>
        <taxon>Eubacteriales</taxon>
        <taxon>Clostridiaceae</taxon>
        <taxon>Clostridium</taxon>
    </lineage>
</organism>
<evidence type="ECO:0000256" key="1">
    <source>
        <dbReference type="SAM" id="Phobius"/>
    </source>
</evidence>
<evidence type="ECO:0000313" key="2">
    <source>
        <dbReference type="EMBL" id="CUO17983.1"/>
    </source>
</evidence>
<dbReference type="OrthoDB" id="10000371at2"/>
<evidence type="ECO:0000313" key="3">
    <source>
        <dbReference type="Proteomes" id="UP000095558"/>
    </source>
</evidence>
<name>A0A174CXV3_9CLOT</name>
<dbReference type="AlphaFoldDB" id="A0A174CXV3"/>
<keyword evidence="1" id="KW-1133">Transmembrane helix</keyword>
<feature type="transmembrane region" description="Helical" evidence="1">
    <location>
        <begin position="5"/>
        <end position="25"/>
    </location>
</feature>
<accession>A0A174CXV3</accession>
<feature type="transmembrane region" description="Helical" evidence="1">
    <location>
        <begin position="177"/>
        <end position="196"/>
    </location>
</feature>
<proteinExistence type="predicted"/>
<sequence>MKKLLIYIIILAITLIVTLNLFVFYNNSSLSNTLNNSDNIRNTITELDNFKTTITEMSDSQESFIVTGNSKYKDDYETNLNNAYDYSDTLLNNGIISTEDKNTLVDLIKDYDSINQTIFDSSITYPASKDFETLVTNSNNAKLKILHSVSNLIAAHRDSLEKSSNNISQSIGNQKTFISWISSIFTALMAIPPLLAKKFINNSKNISNSFTSLTSTNTTNSNSNDESSTLSDSISTLETFFNFQNNAEEIKEVRNQLIQNATLINYLNVVDFNNLEMSKNYNDCKNELSSIINEFINIEKKCLENSSIDICNEIESIKLALDQLSNSINNLYNYNEYMINISKILLKKTIDSK</sequence>
<dbReference type="RefSeq" id="WP_042398439.1">
    <property type="nucleotide sequence ID" value="NZ_CYYT01000025.1"/>
</dbReference>
<reference evidence="2 3" key="1">
    <citation type="submission" date="2015-09" db="EMBL/GenBank/DDBJ databases">
        <authorList>
            <consortium name="Pathogen Informatics"/>
        </authorList>
    </citation>
    <scope>NUCLEOTIDE SEQUENCE [LARGE SCALE GENOMIC DNA]</scope>
    <source>
        <strain evidence="2 3">2789STDY5834855</strain>
    </source>
</reference>